<evidence type="ECO:0008006" key="3">
    <source>
        <dbReference type="Google" id="ProtNLM"/>
    </source>
</evidence>
<sequence>MSTADYEVVSVPEGLDELQVGAAAGFIHYDQVTGNIWRNGSGIEAADEVTLDPELTQIRDNFAKTPQGHTIRGKYRIAITAVDLTGGISPGADVYACVDRTGITMLDASGNDETTENSKVRYVMKVPMKLDGVTWRAAEEVAAPGKDCSVS</sequence>
<evidence type="ECO:0000313" key="1">
    <source>
        <dbReference type="EMBL" id="SHJ23487.1"/>
    </source>
</evidence>
<comment type="caution">
    <text evidence="1">The sequence shown here is derived from an EMBL/GenBank/DDBJ whole genome shotgun (WGS) entry which is preliminary data.</text>
</comment>
<organism evidence="1 2">
    <name type="scientific">Actinomyces denticolens</name>
    <dbReference type="NCBI Taxonomy" id="52767"/>
    <lineage>
        <taxon>Bacteria</taxon>
        <taxon>Bacillati</taxon>
        <taxon>Actinomycetota</taxon>
        <taxon>Actinomycetes</taxon>
        <taxon>Actinomycetales</taxon>
        <taxon>Actinomycetaceae</taxon>
        <taxon>Actinomyces</taxon>
    </lineage>
</organism>
<proteinExistence type="predicted"/>
<reference evidence="1 2" key="1">
    <citation type="submission" date="2016-11" db="EMBL/GenBank/DDBJ databases">
        <authorList>
            <person name="Varghese N."/>
            <person name="Submissions S."/>
        </authorList>
    </citation>
    <scope>NUCLEOTIDE SEQUENCE [LARGE SCALE GENOMIC DNA]</scope>
    <source>
        <strain evidence="1 2">PA</strain>
    </source>
</reference>
<dbReference type="RefSeq" id="WP_073454277.1">
    <property type="nucleotide sequence ID" value="NZ_BDIO01000007.1"/>
</dbReference>
<accession>A0ABY1IIR9</accession>
<protein>
    <recommendedName>
        <fullName evidence="3">Lipoprotein</fullName>
    </recommendedName>
</protein>
<keyword evidence="2" id="KW-1185">Reference proteome</keyword>
<dbReference type="Proteomes" id="UP000184390">
    <property type="component" value="Unassembled WGS sequence"/>
</dbReference>
<name>A0ABY1IIR9_9ACTO</name>
<dbReference type="EMBL" id="FQYL01000016">
    <property type="protein sequence ID" value="SHJ23487.1"/>
    <property type="molecule type" value="Genomic_DNA"/>
</dbReference>
<evidence type="ECO:0000313" key="2">
    <source>
        <dbReference type="Proteomes" id="UP000184390"/>
    </source>
</evidence>
<gene>
    <name evidence="1" type="ORF">SAMN05216246_1162</name>
</gene>